<evidence type="ECO:0000256" key="6">
    <source>
        <dbReference type="ARBA" id="ARBA00023136"/>
    </source>
</evidence>
<dbReference type="InterPro" id="IPR045324">
    <property type="entry name" value="Small_multidrug_res"/>
</dbReference>
<dbReference type="Proteomes" id="UP000759443">
    <property type="component" value="Unassembled WGS sequence"/>
</dbReference>
<keyword evidence="11" id="KW-1185">Reference proteome</keyword>
<dbReference type="RefSeq" id="WP_342454397.1">
    <property type="nucleotide sequence ID" value="NZ_JAGGJU010000005.1"/>
</dbReference>
<name>A0ABS4DYL4_9HYPH</name>
<dbReference type="InterPro" id="IPR000390">
    <property type="entry name" value="Small_drug/metabolite_transptr"/>
</dbReference>
<evidence type="ECO:0000256" key="7">
    <source>
        <dbReference type="ARBA" id="ARBA00038032"/>
    </source>
</evidence>
<dbReference type="Pfam" id="PF00893">
    <property type="entry name" value="Multi_Drug_Res"/>
    <property type="match status" value="1"/>
</dbReference>
<keyword evidence="2" id="KW-0813">Transport</keyword>
<keyword evidence="6 9" id="KW-0472">Membrane</keyword>
<sequence length="114" mass="12043">MNPMTLTYVALAVAVLFEVAGTSLLQQTQQFTRPLPSIGSALCYVVAIYLLSFALRTLPVGIAYAIWSGFGIVLVSAIGYVVFRQSLDLPAVIGLGLIIAGILVVNLFSSTVGH</sequence>
<evidence type="ECO:0000256" key="3">
    <source>
        <dbReference type="ARBA" id="ARBA00022475"/>
    </source>
</evidence>
<dbReference type="Gene3D" id="1.10.3730.20">
    <property type="match status" value="1"/>
</dbReference>
<evidence type="ECO:0000256" key="4">
    <source>
        <dbReference type="ARBA" id="ARBA00022692"/>
    </source>
</evidence>
<evidence type="ECO:0000256" key="2">
    <source>
        <dbReference type="ARBA" id="ARBA00022448"/>
    </source>
</evidence>
<evidence type="ECO:0000256" key="9">
    <source>
        <dbReference type="SAM" id="Phobius"/>
    </source>
</evidence>
<proteinExistence type="inferred from homology"/>
<dbReference type="SUPFAM" id="SSF103481">
    <property type="entry name" value="Multidrug resistance efflux transporter EmrE"/>
    <property type="match status" value="1"/>
</dbReference>
<comment type="similarity">
    <text evidence="7 8">Belongs to the drug/metabolite transporter (DMT) superfamily. Small multidrug resistance (SMR) (TC 2.A.7.1) family.</text>
</comment>
<keyword evidence="4 8" id="KW-0812">Transmembrane</keyword>
<evidence type="ECO:0000256" key="8">
    <source>
        <dbReference type="RuleBase" id="RU003942"/>
    </source>
</evidence>
<comment type="subcellular location">
    <subcellularLocation>
        <location evidence="1 8">Cell membrane</location>
        <topology evidence="1 8">Multi-pass membrane protein</topology>
    </subcellularLocation>
</comment>
<accession>A0ABS4DYL4</accession>
<dbReference type="InterPro" id="IPR037185">
    <property type="entry name" value="EmrE-like"/>
</dbReference>
<organism evidence="10 11">
    <name type="scientific">Rhizobium halophytocola</name>
    <dbReference type="NCBI Taxonomy" id="735519"/>
    <lineage>
        <taxon>Bacteria</taxon>
        <taxon>Pseudomonadati</taxon>
        <taxon>Pseudomonadota</taxon>
        <taxon>Alphaproteobacteria</taxon>
        <taxon>Hyphomicrobiales</taxon>
        <taxon>Rhizobiaceae</taxon>
        <taxon>Rhizobium/Agrobacterium group</taxon>
        <taxon>Rhizobium</taxon>
    </lineage>
</organism>
<dbReference type="PANTHER" id="PTHR30561:SF1">
    <property type="entry name" value="MULTIDRUG TRANSPORTER EMRE"/>
    <property type="match status" value="1"/>
</dbReference>
<comment type="caution">
    <text evidence="10">The sequence shown here is derived from an EMBL/GenBank/DDBJ whole genome shotgun (WGS) entry which is preliminary data.</text>
</comment>
<evidence type="ECO:0000313" key="11">
    <source>
        <dbReference type="Proteomes" id="UP000759443"/>
    </source>
</evidence>
<protein>
    <submittedName>
        <fullName evidence="10">Small multidrug resistance pump</fullName>
    </submittedName>
</protein>
<reference evidence="10 11" key="1">
    <citation type="submission" date="2021-03" db="EMBL/GenBank/DDBJ databases">
        <title>Genomic Encyclopedia of Type Strains, Phase IV (KMG-IV): sequencing the most valuable type-strain genomes for metagenomic binning, comparative biology and taxonomic classification.</title>
        <authorList>
            <person name="Goeker M."/>
        </authorList>
    </citation>
    <scope>NUCLEOTIDE SEQUENCE [LARGE SCALE GENOMIC DNA]</scope>
    <source>
        <strain evidence="10 11">DSM 21600</strain>
    </source>
</reference>
<feature type="transmembrane region" description="Helical" evidence="9">
    <location>
        <begin position="62"/>
        <end position="83"/>
    </location>
</feature>
<feature type="transmembrane region" description="Helical" evidence="9">
    <location>
        <begin position="35"/>
        <end position="55"/>
    </location>
</feature>
<dbReference type="EMBL" id="JAGGJU010000005">
    <property type="protein sequence ID" value="MBP1850786.1"/>
    <property type="molecule type" value="Genomic_DNA"/>
</dbReference>
<feature type="transmembrane region" description="Helical" evidence="9">
    <location>
        <begin position="89"/>
        <end position="108"/>
    </location>
</feature>
<evidence type="ECO:0000256" key="1">
    <source>
        <dbReference type="ARBA" id="ARBA00004651"/>
    </source>
</evidence>
<evidence type="ECO:0000313" key="10">
    <source>
        <dbReference type="EMBL" id="MBP1850786.1"/>
    </source>
</evidence>
<gene>
    <name evidence="10" type="ORF">J2Z17_002223</name>
</gene>
<keyword evidence="3" id="KW-1003">Cell membrane</keyword>
<evidence type="ECO:0000256" key="5">
    <source>
        <dbReference type="ARBA" id="ARBA00022989"/>
    </source>
</evidence>
<keyword evidence="5 9" id="KW-1133">Transmembrane helix</keyword>
<dbReference type="PANTHER" id="PTHR30561">
    <property type="entry name" value="SMR FAMILY PROTON-DEPENDENT DRUG EFFLUX TRANSPORTER SUGE"/>
    <property type="match status" value="1"/>
</dbReference>